<comment type="caution">
    <text evidence="10">The sequence shown here is derived from an EMBL/GenBank/DDBJ whole genome shotgun (WGS) entry which is preliminary data.</text>
</comment>
<keyword evidence="2" id="KW-0808">Transferase</keyword>
<dbReference type="Pfam" id="PF00665">
    <property type="entry name" value="rve"/>
    <property type="match status" value="1"/>
</dbReference>
<dbReference type="CDD" id="cd01647">
    <property type="entry name" value="RT_LTR"/>
    <property type="match status" value="1"/>
</dbReference>
<keyword evidence="6" id="KW-0378">Hydrolase</keyword>
<dbReference type="AlphaFoldDB" id="A0AAV1LS46"/>
<dbReference type="GO" id="GO:0004519">
    <property type="term" value="F:endonuclease activity"/>
    <property type="evidence" value="ECO:0007669"/>
    <property type="project" value="UniProtKB-KW"/>
</dbReference>
<dbReference type="FunFam" id="3.30.70.270:FF:000026">
    <property type="entry name" value="Transposon Ty3-G Gag-Pol polyprotein"/>
    <property type="match status" value="1"/>
</dbReference>
<dbReference type="EC" id="2.7.7.49" evidence="1"/>
<sequence>MCLYNGHKIDPLGYITVETSYNNSTKLIKYFVVKNGGPPILGRDFMTAFNFVITTKLNYIRNDSELHKLLNKYSALWRDELGAFNNFKVSLQLKANAVPKFFKPRTVPFALRDKVEQELNRLVHLGILVPINYSQYATPIVPVLKDNGQVKIAGDFSITLNKDLIIEKYPLPRIEEVFAKIGGGEHYSKIDLKNAYNQFVLDDASQELTAINTHKGLFKYTRLVYGLSSGPAIFQRSMETLLSGIDGVSIWLDDICVTGLDRNSHMQRLSKVLDRLCKAGLRLQKDKCQFFRESVRYLGYVISKTGLRTCPDKVRAILSAPEPNNVTEVKRFLGVVNYYRNFIPNASSVLSPLHELLRKDAKWEWGKRQRQSVAAIRRELASERVLAHFEPAAQLVLAVDAGPTGLGAVLSQRAEDGIERPLAYASRSLTSSKRNYSQIQKEATAIIFGVRRFHQYLYGREDPFILKTDHRPLVSIFNPKTGIPVTTALRLQRYSVILSAYNYVVQYVSSGNNIVADYFSRAPVKCVNESSNDIDTNDIDTHYAVRFLDASSPATSARDVAQTTERDRTIKTVLRYMQHGWPRKLKCKSILPYFHCKSDLQYENGCLFRGHRIVIPLGLRDRMLRELRDSHLGITKTKCNARSRMWWPGIDRDIERWIGSCATCASVRAAPPRDPPAPWPPSTAPWQRVHIDYMTVGQRVYLVIVDSYSKWIECLFMHNGTSSNALITKLKGVFSNFGIPNVLVSDNDVKINSLEFQTFSSSNGIKYMTSPIYHPPSNGQAENSVRTCKKMLKCILIDNLPLHKVHDMLLGYLFNYRNTVHCTTGETPAKLMFGRNLRSRLDLILPLKNHNSNSLTAAGKRSFEIGDIVWTR</sequence>
<evidence type="ECO:0000256" key="4">
    <source>
        <dbReference type="ARBA" id="ARBA00022722"/>
    </source>
</evidence>
<dbReference type="InterPro" id="IPR050951">
    <property type="entry name" value="Retrovirus_Pol_polyprotein"/>
</dbReference>
<evidence type="ECO:0000256" key="3">
    <source>
        <dbReference type="ARBA" id="ARBA00022695"/>
    </source>
</evidence>
<keyword evidence="11" id="KW-1185">Reference proteome</keyword>
<dbReference type="InterPro" id="IPR001584">
    <property type="entry name" value="Integrase_cat-core"/>
</dbReference>
<dbReference type="EMBL" id="CAVLGL010000095">
    <property type="protein sequence ID" value="CAK1597918.1"/>
    <property type="molecule type" value="Genomic_DNA"/>
</dbReference>
<dbReference type="InterPro" id="IPR043502">
    <property type="entry name" value="DNA/RNA_pol_sf"/>
</dbReference>
<dbReference type="Gene3D" id="3.10.20.370">
    <property type="match status" value="1"/>
</dbReference>
<dbReference type="FunFam" id="3.10.20.370:FF:000001">
    <property type="entry name" value="Retrovirus-related Pol polyprotein from transposon 17.6-like protein"/>
    <property type="match status" value="1"/>
</dbReference>
<dbReference type="Pfam" id="PF17917">
    <property type="entry name" value="RT_RNaseH"/>
    <property type="match status" value="1"/>
</dbReference>
<dbReference type="CDD" id="cd09274">
    <property type="entry name" value="RNase_HI_RT_Ty3"/>
    <property type="match status" value="1"/>
</dbReference>
<dbReference type="PROSITE" id="PS50994">
    <property type="entry name" value="INTEGRASE"/>
    <property type="match status" value="1"/>
</dbReference>
<keyword evidence="3" id="KW-0548">Nucleotidyltransferase</keyword>
<dbReference type="InterPro" id="IPR043128">
    <property type="entry name" value="Rev_trsase/Diguanyl_cyclase"/>
</dbReference>
<evidence type="ECO:0000313" key="10">
    <source>
        <dbReference type="EMBL" id="CAK1597918.1"/>
    </source>
</evidence>
<evidence type="ECO:0000256" key="7">
    <source>
        <dbReference type="ARBA" id="ARBA00022918"/>
    </source>
</evidence>
<dbReference type="GO" id="GO:0003676">
    <property type="term" value="F:nucleic acid binding"/>
    <property type="evidence" value="ECO:0007669"/>
    <property type="project" value="InterPro"/>
</dbReference>
<dbReference type="FunFam" id="3.30.420.10:FF:000063">
    <property type="entry name" value="Retrovirus-related Pol polyprotein from transposon 297-like Protein"/>
    <property type="match status" value="1"/>
</dbReference>
<gene>
    <name evidence="10" type="ORF">PARMNEM_LOCUS17006</name>
</gene>
<dbReference type="SUPFAM" id="SSF56672">
    <property type="entry name" value="DNA/RNA polymerases"/>
    <property type="match status" value="1"/>
</dbReference>
<evidence type="ECO:0000259" key="8">
    <source>
        <dbReference type="PROSITE" id="PS50878"/>
    </source>
</evidence>
<dbReference type="Pfam" id="PF17921">
    <property type="entry name" value="Integrase_H2C2"/>
    <property type="match status" value="1"/>
</dbReference>
<keyword evidence="5" id="KW-0255">Endonuclease</keyword>
<evidence type="ECO:0000259" key="9">
    <source>
        <dbReference type="PROSITE" id="PS50994"/>
    </source>
</evidence>
<keyword evidence="4" id="KW-0540">Nuclease</keyword>
<dbReference type="GO" id="GO:0003964">
    <property type="term" value="F:RNA-directed DNA polymerase activity"/>
    <property type="evidence" value="ECO:0007669"/>
    <property type="project" value="UniProtKB-KW"/>
</dbReference>
<feature type="domain" description="Integrase catalytic" evidence="9">
    <location>
        <begin position="681"/>
        <end position="836"/>
    </location>
</feature>
<dbReference type="Gene3D" id="1.10.340.70">
    <property type="match status" value="1"/>
</dbReference>
<name>A0AAV1LS46_9NEOP</name>
<organism evidence="10 11">
    <name type="scientific">Parnassius mnemosyne</name>
    <name type="common">clouded apollo</name>
    <dbReference type="NCBI Taxonomy" id="213953"/>
    <lineage>
        <taxon>Eukaryota</taxon>
        <taxon>Metazoa</taxon>
        <taxon>Ecdysozoa</taxon>
        <taxon>Arthropoda</taxon>
        <taxon>Hexapoda</taxon>
        <taxon>Insecta</taxon>
        <taxon>Pterygota</taxon>
        <taxon>Neoptera</taxon>
        <taxon>Endopterygota</taxon>
        <taxon>Lepidoptera</taxon>
        <taxon>Glossata</taxon>
        <taxon>Ditrysia</taxon>
        <taxon>Papilionoidea</taxon>
        <taxon>Papilionidae</taxon>
        <taxon>Parnassiinae</taxon>
        <taxon>Parnassini</taxon>
        <taxon>Parnassius</taxon>
        <taxon>Driopa</taxon>
    </lineage>
</organism>
<dbReference type="InterPro" id="IPR000477">
    <property type="entry name" value="RT_dom"/>
</dbReference>
<keyword evidence="7" id="KW-0695">RNA-directed DNA polymerase</keyword>
<evidence type="ECO:0000256" key="1">
    <source>
        <dbReference type="ARBA" id="ARBA00012493"/>
    </source>
</evidence>
<dbReference type="Gene3D" id="3.10.10.10">
    <property type="entry name" value="HIV Type 1 Reverse Transcriptase, subunit A, domain 1"/>
    <property type="match status" value="1"/>
</dbReference>
<dbReference type="Gene3D" id="3.30.420.10">
    <property type="entry name" value="Ribonuclease H-like superfamily/Ribonuclease H"/>
    <property type="match status" value="1"/>
</dbReference>
<dbReference type="SUPFAM" id="SSF53098">
    <property type="entry name" value="Ribonuclease H-like"/>
    <property type="match status" value="1"/>
</dbReference>
<proteinExistence type="predicted"/>
<dbReference type="InterPro" id="IPR036397">
    <property type="entry name" value="RNaseH_sf"/>
</dbReference>
<dbReference type="Proteomes" id="UP001314205">
    <property type="component" value="Unassembled WGS sequence"/>
</dbReference>
<dbReference type="Gene3D" id="3.30.70.270">
    <property type="match status" value="2"/>
</dbReference>
<dbReference type="GO" id="GO:0042575">
    <property type="term" value="C:DNA polymerase complex"/>
    <property type="evidence" value="ECO:0007669"/>
    <property type="project" value="UniProtKB-ARBA"/>
</dbReference>
<dbReference type="Pfam" id="PF00078">
    <property type="entry name" value="RVT_1"/>
    <property type="match status" value="1"/>
</dbReference>
<dbReference type="InterPro" id="IPR041588">
    <property type="entry name" value="Integrase_H2C2"/>
</dbReference>
<dbReference type="PROSITE" id="PS50878">
    <property type="entry name" value="RT_POL"/>
    <property type="match status" value="1"/>
</dbReference>
<protein>
    <recommendedName>
        <fullName evidence="1">RNA-directed DNA polymerase</fullName>
        <ecNumber evidence="1">2.7.7.49</ecNumber>
    </recommendedName>
</protein>
<evidence type="ECO:0000313" key="11">
    <source>
        <dbReference type="Proteomes" id="UP001314205"/>
    </source>
</evidence>
<dbReference type="FunFam" id="1.10.340.70:FF:000003">
    <property type="entry name" value="Protein CBG25708"/>
    <property type="match status" value="1"/>
</dbReference>
<evidence type="ECO:0000256" key="2">
    <source>
        <dbReference type="ARBA" id="ARBA00022679"/>
    </source>
</evidence>
<dbReference type="PANTHER" id="PTHR37984:SF5">
    <property type="entry name" value="PROTEIN NYNRIN-LIKE"/>
    <property type="match status" value="1"/>
</dbReference>
<dbReference type="InterPro" id="IPR041373">
    <property type="entry name" value="RT_RNaseH"/>
</dbReference>
<reference evidence="10 11" key="1">
    <citation type="submission" date="2023-11" db="EMBL/GenBank/DDBJ databases">
        <authorList>
            <person name="Hedman E."/>
            <person name="Englund M."/>
            <person name="Stromberg M."/>
            <person name="Nyberg Akerstrom W."/>
            <person name="Nylinder S."/>
            <person name="Jareborg N."/>
            <person name="Kallberg Y."/>
            <person name="Kronander E."/>
        </authorList>
    </citation>
    <scope>NUCLEOTIDE SEQUENCE [LARGE SCALE GENOMIC DNA]</scope>
</reference>
<accession>A0AAV1LS46</accession>
<dbReference type="GO" id="GO:0015074">
    <property type="term" value="P:DNA integration"/>
    <property type="evidence" value="ECO:0007669"/>
    <property type="project" value="InterPro"/>
</dbReference>
<dbReference type="PANTHER" id="PTHR37984">
    <property type="entry name" value="PROTEIN CBG26694"/>
    <property type="match status" value="1"/>
</dbReference>
<dbReference type="InterPro" id="IPR012337">
    <property type="entry name" value="RNaseH-like_sf"/>
</dbReference>
<evidence type="ECO:0000256" key="5">
    <source>
        <dbReference type="ARBA" id="ARBA00022759"/>
    </source>
</evidence>
<feature type="domain" description="Reverse transcriptase" evidence="8">
    <location>
        <begin position="124"/>
        <end position="302"/>
    </location>
</feature>
<evidence type="ECO:0000256" key="6">
    <source>
        <dbReference type="ARBA" id="ARBA00022801"/>
    </source>
</evidence>